<evidence type="ECO:0000256" key="3">
    <source>
        <dbReference type="ARBA" id="ARBA00022989"/>
    </source>
</evidence>
<organism evidence="7 8">
    <name type="scientific">Kineosporia mesophila</name>
    <dbReference type="NCBI Taxonomy" id="566012"/>
    <lineage>
        <taxon>Bacteria</taxon>
        <taxon>Bacillati</taxon>
        <taxon>Actinomycetota</taxon>
        <taxon>Actinomycetes</taxon>
        <taxon>Kineosporiales</taxon>
        <taxon>Kineosporiaceae</taxon>
        <taxon>Kineosporia</taxon>
    </lineage>
</organism>
<feature type="transmembrane region" description="Helical" evidence="5">
    <location>
        <begin position="72"/>
        <end position="89"/>
    </location>
</feature>
<dbReference type="InterPro" id="IPR036259">
    <property type="entry name" value="MFS_trans_sf"/>
</dbReference>
<feature type="transmembrane region" description="Helical" evidence="5">
    <location>
        <begin position="330"/>
        <end position="356"/>
    </location>
</feature>
<evidence type="ECO:0000313" key="7">
    <source>
        <dbReference type="EMBL" id="GAA3593790.1"/>
    </source>
</evidence>
<feature type="transmembrane region" description="Helical" evidence="5">
    <location>
        <begin position="305"/>
        <end position="324"/>
    </location>
</feature>
<evidence type="ECO:0000256" key="4">
    <source>
        <dbReference type="ARBA" id="ARBA00023136"/>
    </source>
</evidence>
<gene>
    <name evidence="7" type="ORF">GCM10022223_05910</name>
</gene>
<feature type="transmembrane region" description="Helical" evidence="5">
    <location>
        <begin position="274"/>
        <end position="293"/>
    </location>
</feature>
<evidence type="ECO:0000256" key="2">
    <source>
        <dbReference type="ARBA" id="ARBA00022692"/>
    </source>
</evidence>
<feature type="transmembrane region" description="Helical" evidence="5">
    <location>
        <begin position="368"/>
        <end position="390"/>
    </location>
</feature>
<keyword evidence="4 5" id="KW-0472">Membrane</keyword>
<keyword evidence="3 5" id="KW-1133">Transmembrane helix</keyword>
<accession>A0ABP6YXS1</accession>
<dbReference type="CDD" id="cd17370">
    <property type="entry name" value="MFS_MJ1317_like"/>
    <property type="match status" value="1"/>
</dbReference>
<dbReference type="InterPro" id="IPR020846">
    <property type="entry name" value="MFS_dom"/>
</dbReference>
<keyword evidence="8" id="KW-1185">Reference proteome</keyword>
<dbReference type="PANTHER" id="PTHR23518">
    <property type="entry name" value="C-METHYLTRANSFERASE"/>
    <property type="match status" value="1"/>
</dbReference>
<comment type="subcellular location">
    <subcellularLocation>
        <location evidence="1">Cell membrane</location>
        <topology evidence="1">Multi-pass membrane protein</topology>
    </subcellularLocation>
</comment>
<evidence type="ECO:0000313" key="8">
    <source>
        <dbReference type="Proteomes" id="UP001501074"/>
    </source>
</evidence>
<dbReference type="PROSITE" id="PS50850">
    <property type="entry name" value="MFS"/>
    <property type="match status" value="1"/>
</dbReference>
<dbReference type="PROSITE" id="PS00216">
    <property type="entry name" value="SUGAR_TRANSPORT_1"/>
    <property type="match status" value="1"/>
</dbReference>
<keyword evidence="2 5" id="KW-0812">Transmembrane</keyword>
<protein>
    <submittedName>
        <fullName evidence="7">MFS transporter</fullName>
    </submittedName>
</protein>
<feature type="domain" description="Major facilitator superfamily (MFS) profile" evidence="6">
    <location>
        <begin position="30"/>
        <end position="422"/>
    </location>
</feature>
<feature type="transmembrane region" description="Helical" evidence="5">
    <location>
        <begin position="30"/>
        <end position="52"/>
    </location>
</feature>
<feature type="transmembrane region" description="Helical" evidence="5">
    <location>
        <begin position="396"/>
        <end position="418"/>
    </location>
</feature>
<dbReference type="Proteomes" id="UP001501074">
    <property type="component" value="Unassembled WGS sequence"/>
</dbReference>
<dbReference type="Gene3D" id="1.20.1250.20">
    <property type="entry name" value="MFS general substrate transporter like domains"/>
    <property type="match status" value="1"/>
</dbReference>
<dbReference type="PANTHER" id="PTHR23518:SF2">
    <property type="entry name" value="MAJOR FACILITATOR SUPERFAMILY TRANSPORTER"/>
    <property type="match status" value="1"/>
</dbReference>
<sequence>MYTTLREILPSGRAITDEERGAGRRRVSRIVVTLGVVSFFTDLSSEMVLAVLPMYLTLELGLTAMQYGLVDGVYTGITAVVRIAGGLLADVTRRPKRVALVGYGVSCVTKLLFLPAGGFAAVTGLVALDRSGKGLRTAPRDAMIANSAETQDLGRAFGVHRAMDTAGALGGPLIAFGVLAMLVHGYSFIFVLSFSLAAIGVAVLALFVPERRVLDVRSTGSSRARRTLIEAGSLAADRRYRRVLAAGGLLSLATVSDGFLYLSIERRVDLDPAAFPLLYLGTAVSYLVFAIPVGRIADRVGRRQVFVGGHVLAVAAYLVLLFAAPGPALLVAVLLLVGLYYAATDGVLAALTAGLVPADLRGTGIAGAQTATAVGALLSAALFGWLWGAFGEPSAVAGFAVGLVAAIGTATVLLRGVVAPGR</sequence>
<dbReference type="SUPFAM" id="SSF103473">
    <property type="entry name" value="MFS general substrate transporter"/>
    <property type="match status" value="1"/>
</dbReference>
<dbReference type="InterPro" id="IPR011701">
    <property type="entry name" value="MFS"/>
</dbReference>
<reference evidence="8" key="1">
    <citation type="journal article" date="2019" name="Int. J. Syst. Evol. Microbiol.">
        <title>The Global Catalogue of Microorganisms (GCM) 10K type strain sequencing project: providing services to taxonomists for standard genome sequencing and annotation.</title>
        <authorList>
            <consortium name="The Broad Institute Genomics Platform"/>
            <consortium name="The Broad Institute Genome Sequencing Center for Infectious Disease"/>
            <person name="Wu L."/>
            <person name="Ma J."/>
        </authorList>
    </citation>
    <scope>NUCLEOTIDE SEQUENCE [LARGE SCALE GENOMIC DNA]</scope>
    <source>
        <strain evidence="8">JCM 16902</strain>
    </source>
</reference>
<name>A0ABP6YXS1_9ACTN</name>
<dbReference type="InterPro" id="IPR005829">
    <property type="entry name" value="Sugar_transporter_CS"/>
</dbReference>
<evidence type="ECO:0000256" key="1">
    <source>
        <dbReference type="ARBA" id="ARBA00004651"/>
    </source>
</evidence>
<dbReference type="EMBL" id="BAAAZO010000001">
    <property type="protein sequence ID" value="GAA3593790.1"/>
    <property type="molecule type" value="Genomic_DNA"/>
</dbReference>
<evidence type="ECO:0000256" key="5">
    <source>
        <dbReference type="SAM" id="Phobius"/>
    </source>
</evidence>
<dbReference type="Pfam" id="PF07690">
    <property type="entry name" value="MFS_1"/>
    <property type="match status" value="2"/>
</dbReference>
<proteinExistence type="predicted"/>
<feature type="transmembrane region" description="Helical" evidence="5">
    <location>
        <begin position="243"/>
        <end position="262"/>
    </location>
</feature>
<feature type="transmembrane region" description="Helical" evidence="5">
    <location>
        <begin position="186"/>
        <end position="208"/>
    </location>
</feature>
<dbReference type="RefSeq" id="WP_231484117.1">
    <property type="nucleotide sequence ID" value="NZ_BAAAZO010000001.1"/>
</dbReference>
<feature type="transmembrane region" description="Helical" evidence="5">
    <location>
        <begin position="101"/>
        <end position="128"/>
    </location>
</feature>
<comment type="caution">
    <text evidence="7">The sequence shown here is derived from an EMBL/GenBank/DDBJ whole genome shotgun (WGS) entry which is preliminary data.</text>
</comment>
<evidence type="ECO:0000259" key="6">
    <source>
        <dbReference type="PROSITE" id="PS50850"/>
    </source>
</evidence>